<name>A0A381XWT9_9ZZZZ</name>
<protein>
    <recommendedName>
        <fullName evidence="1">Methyltransferase type 11 domain-containing protein</fullName>
    </recommendedName>
</protein>
<dbReference type="InterPro" id="IPR029063">
    <property type="entry name" value="SAM-dependent_MTases_sf"/>
</dbReference>
<proteinExistence type="predicted"/>
<feature type="non-terminal residue" evidence="2">
    <location>
        <position position="1"/>
    </location>
</feature>
<dbReference type="SUPFAM" id="SSF53335">
    <property type="entry name" value="S-adenosyl-L-methionine-dependent methyltransferases"/>
    <property type="match status" value="1"/>
</dbReference>
<feature type="domain" description="Methyltransferase type 11" evidence="1">
    <location>
        <begin position="1"/>
        <end position="75"/>
    </location>
</feature>
<gene>
    <name evidence="2" type="ORF">METZ01_LOCUS121537</name>
</gene>
<organism evidence="2">
    <name type="scientific">marine metagenome</name>
    <dbReference type="NCBI Taxonomy" id="408172"/>
    <lineage>
        <taxon>unclassified sequences</taxon>
        <taxon>metagenomes</taxon>
        <taxon>ecological metagenomes</taxon>
    </lineage>
</organism>
<reference evidence="2" key="1">
    <citation type="submission" date="2018-05" db="EMBL/GenBank/DDBJ databases">
        <authorList>
            <person name="Lanie J.A."/>
            <person name="Ng W.-L."/>
            <person name="Kazmierczak K.M."/>
            <person name="Andrzejewski T.M."/>
            <person name="Davidsen T.M."/>
            <person name="Wayne K.J."/>
            <person name="Tettelin H."/>
            <person name="Glass J.I."/>
            <person name="Rusch D."/>
            <person name="Podicherti R."/>
            <person name="Tsui H.-C.T."/>
            <person name="Winkler M.E."/>
        </authorList>
    </citation>
    <scope>NUCLEOTIDE SEQUENCE</scope>
</reference>
<dbReference type="Pfam" id="PF08241">
    <property type="entry name" value="Methyltransf_11"/>
    <property type="match status" value="1"/>
</dbReference>
<dbReference type="AlphaFoldDB" id="A0A381XWT9"/>
<evidence type="ECO:0000259" key="1">
    <source>
        <dbReference type="Pfam" id="PF08241"/>
    </source>
</evidence>
<sequence>VIGLDRSQQGLAHARRKAPAATLVQGDANRLAELFAPTSFDLITFFNVLYHQWITDDQAIISATSKLLRPGGRLLLTEPAFDVLMRRHDRLDMGKQRYRMQDFKRFFENAGLRFEAGQYFNALAVPVCLALALTDRWRADGDDDDQASEMAVPAEPINALLWRYMALESSVLRTLQIPLGVTLLAIARKS</sequence>
<evidence type="ECO:0000313" key="2">
    <source>
        <dbReference type="EMBL" id="SVA68683.1"/>
    </source>
</evidence>
<accession>A0A381XWT9</accession>
<dbReference type="PANTHER" id="PTHR43861:SF1">
    <property type="entry name" value="TRANS-ACONITATE 2-METHYLTRANSFERASE"/>
    <property type="match status" value="1"/>
</dbReference>
<dbReference type="Gene3D" id="3.40.50.150">
    <property type="entry name" value="Vaccinia Virus protein VP39"/>
    <property type="match status" value="1"/>
</dbReference>
<dbReference type="InterPro" id="IPR013216">
    <property type="entry name" value="Methyltransf_11"/>
</dbReference>
<dbReference type="PANTHER" id="PTHR43861">
    <property type="entry name" value="TRANS-ACONITATE 2-METHYLTRANSFERASE-RELATED"/>
    <property type="match status" value="1"/>
</dbReference>
<dbReference type="EMBL" id="UINC01016508">
    <property type="protein sequence ID" value="SVA68683.1"/>
    <property type="molecule type" value="Genomic_DNA"/>
</dbReference>
<dbReference type="GO" id="GO:0008757">
    <property type="term" value="F:S-adenosylmethionine-dependent methyltransferase activity"/>
    <property type="evidence" value="ECO:0007669"/>
    <property type="project" value="InterPro"/>
</dbReference>